<reference evidence="16" key="4">
    <citation type="journal article" date="2004" name="DNA Res.">
        <title>Mitochondrial genome of the Komodo dragon: efficient sequencing method with reptile-oriented primers and novel gene rearrangements.</title>
        <authorList>
            <person name="Kumazawa Y."/>
            <person name="Endo H."/>
        </authorList>
    </citation>
    <scope>NUCLEOTIDE SEQUENCE</scope>
</reference>
<evidence type="ECO:0000256" key="4">
    <source>
        <dbReference type="ARBA" id="ARBA00021095"/>
    </source>
</evidence>
<evidence type="ECO:0000256" key="11">
    <source>
        <dbReference type="ARBA" id="ARBA00023027"/>
    </source>
</evidence>
<keyword evidence="5 15" id="KW-0813">Transport</keyword>
<feature type="transmembrane region" description="Helical" evidence="15">
    <location>
        <begin position="132"/>
        <end position="158"/>
    </location>
</feature>
<dbReference type="PANTHER" id="PTHR11435:SF1">
    <property type="entry name" value="NADH-UBIQUINONE OXIDOREDUCTASE CHAIN 6"/>
    <property type="match status" value="1"/>
</dbReference>
<evidence type="ECO:0000313" key="16">
    <source>
        <dbReference type="EMBL" id="BAD24748.1"/>
    </source>
</evidence>
<dbReference type="GeneID" id="2866187"/>
<keyword evidence="12 15" id="KW-0496">Mitochondrion</keyword>
<dbReference type="InterPro" id="IPR050269">
    <property type="entry name" value="ComplexI_Subunit6"/>
</dbReference>
<evidence type="ECO:0000256" key="5">
    <source>
        <dbReference type="ARBA" id="ARBA00022448"/>
    </source>
</evidence>
<dbReference type="GO" id="GO:0031966">
    <property type="term" value="C:mitochondrial membrane"/>
    <property type="evidence" value="ECO:0007669"/>
    <property type="project" value="UniProtKB-SubCell"/>
</dbReference>
<keyword evidence="11 15" id="KW-0520">NAD</keyword>
<comment type="function">
    <text evidence="15">Core subunit of the mitochondrial membrane respiratory chain NADH dehydrogenase (Complex I) which catalyzes electron transfer from NADH through the respiratory chain, using ubiquinone as an electron acceptor. Essential for the catalytic activity and assembly of complex I.</text>
</comment>
<gene>
    <name evidence="16" type="primary">ND6</name>
</gene>
<keyword evidence="8 15" id="KW-1278">Translocase</keyword>
<reference evidence="16" key="3">
    <citation type="journal article" date="1999" name="Mol. Biol. Evol.">
        <title>Complete mitochondrial DNA sequences of the green turtle and blue-tailed mole skink: statistical evidence for archosaurian affinity of turtles.</title>
        <authorList>
            <person name="Kumazawa Y."/>
            <person name="Nishida M."/>
        </authorList>
    </citation>
    <scope>NUCLEOTIDE SEQUENCE</scope>
</reference>
<evidence type="ECO:0000256" key="14">
    <source>
        <dbReference type="ARBA" id="ARBA00049551"/>
    </source>
</evidence>
<dbReference type="CTD" id="4541"/>
<keyword evidence="7 15" id="KW-0812">Transmembrane</keyword>
<evidence type="ECO:0000256" key="9">
    <source>
        <dbReference type="ARBA" id="ARBA00022982"/>
    </source>
</evidence>
<dbReference type="EMBL" id="AB079597">
    <property type="protein sequence ID" value="BAD24748.1"/>
    <property type="molecule type" value="Genomic_DNA"/>
</dbReference>
<evidence type="ECO:0000256" key="13">
    <source>
        <dbReference type="ARBA" id="ARBA00023136"/>
    </source>
</evidence>
<keyword evidence="15" id="KW-0830">Ubiquinone</keyword>
<comment type="subcellular location">
    <subcellularLocation>
        <location evidence="1 15">Mitochondrion membrane</location>
        <topology evidence="1 15">Multi-pass membrane protein</topology>
    </subcellularLocation>
</comment>
<organism evidence="16">
    <name type="scientific">Rena humilis</name>
    <name type="common">Western blind snake</name>
    <name type="synonym">Leptotyphlops humilis</name>
    <dbReference type="NCBI Taxonomy" id="711330"/>
    <lineage>
        <taxon>Eukaryota</taxon>
        <taxon>Metazoa</taxon>
        <taxon>Chordata</taxon>
        <taxon>Craniata</taxon>
        <taxon>Vertebrata</taxon>
        <taxon>Euteleostomi</taxon>
        <taxon>Lepidosauria</taxon>
        <taxon>Squamata</taxon>
        <taxon>Bifurcata</taxon>
        <taxon>Unidentata</taxon>
        <taxon>Episquamata</taxon>
        <taxon>Toxicofera</taxon>
        <taxon>Serpentes</taxon>
        <taxon>Typhlopoidea</taxon>
        <taxon>Leptotyphlopidae</taxon>
        <taxon>Rena</taxon>
    </lineage>
</organism>
<evidence type="ECO:0000256" key="3">
    <source>
        <dbReference type="ARBA" id="ARBA00012944"/>
    </source>
</evidence>
<sequence length="169" mass="18478">MTYLMFIVCLLVFYGFLGLCLCVYPEDGVVWLVFCFVLGSFMLGVIGVSFVALMLFIVYVGGMMVVFAYSVAVTSEVGVKVGRWVRKVVSFCFGVVAFCFGFYVVGGLSFLFRVGLLFDGSVSSDFDGVSLFYSDGAFCLLICGWGLFLVLFVVLELVRGGFRGALRAV</sequence>
<comment type="similarity">
    <text evidence="2 15">Belongs to the complex I subunit 6 family.</text>
</comment>
<protein>
    <recommendedName>
        <fullName evidence="4 15">NADH-ubiquinone oxidoreductase chain 6</fullName>
        <ecNumber evidence="3 15">7.1.1.2</ecNumber>
    </recommendedName>
</protein>
<evidence type="ECO:0000256" key="7">
    <source>
        <dbReference type="ARBA" id="ARBA00022692"/>
    </source>
</evidence>
<keyword evidence="13 15" id="KW-0472">Membrane</keyword>
<reference evidence="16" key="5">
    <citation type="journal article" date="2004" name="DNA Res.">
        <title>Mitochondrial DNA sequences of five squamates: phylogenetic affiliation of snakes.</title>
        <authorList>
            <person name="Kumazawa Y."/>
        </authorList>
    </citation>
    <scope>NUCLEOTIDE SEQUENCE</scope>
</reference>
<evidence type="ECO:0000256" key="2">
    <source>
        <dbReference type="ARBA" id="ARBA00005698"/>
    </source>
</evidence>
<feature type="transmembrane region" description="Helical" evidence="15">
    <location>
        <begin position="88"/>
        <end position="112"/>
    </location>
</feature>
<dbReference type="Pfam" id="PF00499">
    <property type="entry name" value="Oxidored_q3"/>
    <property type="match status" value="1"/>
</dbReference>
<comment type="catalytic activity">
    <reaction evidence="14 15">
        <text>a ubiquinone + NADH + 5 H(+)(in) = a ubiquinol + NAD(+) + 4 H(+)(out)</text>
        <dbReference type="Rhea" id="RHEA:29091"/>
        <dbReference type="Rhea" id="RHEA-COMP:9565"/>
        <dbReference type="Rhea" id="RHEA-COMP:9566"/>
        <dbReference type="ChEBI" id="CHEBI:15378"/>
        <dbReference type="ChEBI" id="CHEBI:16389"/>
        <dbReference type="ChEBI" id="CHEBI:17976"/>
        <dbReference type="ChEBI" id="CHEBI:57540"/>
        <dbReference type="ChEBI" id="CHEBI:57945"/>
        <dbReference type="EC" id="7.1.1.2"/>
    </reaction>
</comment>
<dbReference type="PANTHER" id="PTHR11435">
    <property type="entry name" value="NADH UBIQUINONE OXIDOREDUCTASE SUBUNIT ND6"/>
    <property type="match status" value="1"/>
</dbReference>
<reference evidence="16" key="1">
    <citation type="journal article" date="1995" name="Mol. Biol. Evol.">
        <title>Variations in mitochondrial tRNA gene organization of reptiles as phylogenetic markers.</title>
        <authorList>
            <person name="Kumazawa Y."/>
            <person name="Nishida M."/>
        </authorList>
    </citation>
    <scope>NUCLEOTIDE SEQUENCE</scope>
</reference>
<proteinExistence type="inferred from homology"/>
<reference evidence="16" key="2">
    <citation type="journal article" date="1998" name="Genetics">
        <title>The complete nucleotide sequence of a snake (Dinodon semicarinatus) mitochondrial genome with two identical control regions.</title>
        <authorList>
            <person name="Kumazawa Y."/>
            <person name="Ota H."/>
            <person name="Nishida M."/>
            <person name="Ozawa T."/>
        </authorList>
    </citation>
    <scope>NUCLEOTIDE SEQUENCE</scope>
</reference>
<keyword evidence="9 15" id="KW-0249">Electron transport</keyword>
<evidence type="ECO:0000256" key="15">
    <source>
        <dbReference type="RuleBase" id="RU004430"/>
    </source>
</evidence>
<keyword evidence="10 15" id="KW-1133">Transmembrane helix</keyword>
<feature type="transmembrane region" description="Helical" evidence="15">
    <location>
        <begin position="38"/>
        <end position="67"/>
    </location>
</feature>
<dbReference type="InterPro" id="IPR042106">
    <property type="entry name" value="Nuo/plastoQ_OxRdtase_6_NuoJ"/>
</dbReference>
<evidence type="ECO:0000256" key="12">
    <source>
        <dbReference type="ARBA" id="ARBA00023128"/>
    </source>
</evidence>
<dbReference type="GO" id="GO:0008137">
    <property type="term" value="F:NADH dehydrogenase (ubiquinone) activity"/>
    <property type="evidence" value="ECO:0007669"/>
    <property type="project" value="UniProtKB-UniRule"/>
</dbReference>
<keyword evidence="6 15" id="KW-0679">Respiratory chain</keyword>
<dbReference type="InterPro" id="IPR001457">
    <property type="entry name" value="NADH_UbQ/plastoQ_OxRdtase_su6"/>
</dbReference>
<evidence type="ECO:0000256" key="10">
    <source>
        <dbReference type="ARBA" id="ARBA00022989"/>
    </source>
</evidence>
<geneLocation type="mitochondrion" evidence="16"/>
<evidence type="ECO:0000256" key="6">
    <source>
        <dbReference type="ARBA" id="ARBA00022660"/>
    </source>
</evidence>
<accession>Q6I7X6</accession>
<dbReference type="Gene3D" id="1.20.120.1200">
    <property type="entry name" value="NADH-ubiquinone/plastoquinone oxidoreductase chain 6, subunit NuoJ"/>
    <property type="match status" value="1"/>
</dbReference>
<name>Q6I7X6_RENHU</name>
<dbReference type="RefSeq" id="YP_044763.1">
    <property type="nucleotide sequence ID" value="NC_005961.1"/>
</dbReference>
<dbReference type="AlphaFoldDB" id="Q6I7X6"/>
<evidence type="ECO:0000256" key="8">
    <source>
        <dbReference type="ARBA" id="ARBA00022967"/>
    </source>
</evidence>
<evidence type="ECO:0000256" key="1">
    <source>
        <dbReference type="ARBA" id="ARBA00004225"/>
    </source>
</evidence>
<dbReference type="EC" id="7.1.1.2" evidence="3 15"/>